<protein>
    <recommendedName>
        <fullName evidence="3">beta-lactamase</fullName>
        <ecNumber evidence="3">3.5.2.6</ecNumber>
    </recommendedName>
</protein>
<evidence type="ECO:0000256" key="3">
    <source>
        <dbReference type="ARBA" id="ARBA00012865"/>
    </source>
</evidence>
<comment type="catalytic activity">
    <reaction evidence="1">
        <text>a beta-lactam + H2O = a substituted beta-amino acid</text>
        <dbReference type="Rhea" id="RHEA:20401"/>
        <dbReference type="ChEBI" id="CHEBI:15377"/>
        <dbReference type="ChEBI" id="CHEBI:35627"/>
        <dbReference type="ChEBI" id="CHEBI:140347"/>
        <dbReference type="EC" id="3.5.2.6"/>
    </reaction>
</comment>
<evidence type="ECO:0000259" key="4">
    <source>
        <dbReference type="Pfam" id="PF13354"/>
    </source>
</evidence>
<proteinExistence type="inferred from homology"/>
<dbReference type="Proteomes" id="UP001500298">
    <property type="component" value="Unassembled WGS sequence"/>
</dbReference>
<gene>
    <name evidence="5" type="ORF">GCM10023331_30580</name>
</gene>
<feature type="domain" description="Beta-lactamase class A catalytic" evidence="4">
    <location>
        <begin position="1"/>
        <end position="205"/>
    </location>
</feature>
<dbReference type="EMBL" id="BAABJX010000048">
    <property type="protein sequence ID" value="GAA4843522.1"/>
    <property type="molecule type" value="Genomic_DNA"/>
</dbReference>
<evidence type="ECO:0000256" key="2">
    <source>
        <dbReference type="ARBA" id="ARBA00009009"/>
    </source>
</evidence>
<evidence type="ECO:0000256" key="1">
    <source>
        <dbReference type="ARBA" id="ARBA00001526"/>
    </source>
</evidence>
<dbReference type="Pfam" id="PF13354">
    <property type="entry name" value="Beta-lactamase2"/>
    <property type="match status" value="1"/>
</dbReference>
<comment type="caution">
    <text evidence="5">The sequence shown here is derived from an EMBL/GenBank/DDBJ whole genome shotgun (WGS) entry which is preliminary data.</text>
</comment>
<dbReference type="InterPro" id="IPR000871">
    <property type="entry name" value="Beta-lactam_class-A"/>
</dbReference>
<accession>A0ABP9DF54</accession>
<dbReference type="PANTHER" id="PTHR35333">
    <property type="entry name" value="BETA-LACTAMASE"/>
    <property type="match status" value="1"/>
</dbReference>
<organism evidence="5 6">
    <name type="scientific">Algivirga pacifica</name>
    <dbReference type="NCBI Taxonomy" id="1162670"/>
    <lineage>
        <taxon>Bacteria</taxon>
        <taxon>Pseudomonadati</taxon>
        <taxon>Bacteroidota</taxon>
        <taxon>Cytophagia</taxon>
        <taxon>Cytophagales</taxon>
        <taxon>Flammeovirgaceae</taxon>
        <taxon>Algivirga</taxon>
    </lineage>
</organism>
<dbReference type="PANTHER" id="PTHR35333:SF3">
    <property type="entry name" value="BETA-LACTAMASE-TYPE TRANSPEPTIDASE FOLD CONTAINING PROTEIN"/>
    <property type="match status" value="1"/>
</dbReference>
<name>A0ABP9DF54_9BACT</name>
<dbReference type="InterPro" id="IPR045155">
    <property type="entry name" value="Beta-lactam_cat"/>
</dbReference>
<comment type="similarity">
    <text evidence="2">Belongs to the class-A beta-lactamase family.</text>
</comment>
<dbReference type="Gene3D" id="3.40.710.10">
    <property type="entry name" value="DD-peptidase/beta-lactamase superfamily"/>
    <property type="match status" value="1"/>
</dbReference>
<evidence type="ECO:0000313" key="6">
    <source>
        <dbReference type="Proteomes" id="UP001500298"/>
    </source>
</evidence>
<keyword evidence="6" id="KW-1185">Reference proteome</keyword>
<dbReference type="SUPFAM" id="SSF56601">
    <property type="entry name" value="beta-lactamase/transpeptidase-like"/>
    <property type="match status" value="1"/>
</dbReference>
<sequence>MKVGVLAGIFGLIEDGHLEMDSKVHVRNRFFSLVDNTLFKTATRRDACATLYASLGKNMDVSELAYHMIITSSNLATNLLIDLVGVEHIQEKLKQLNIQGIELLRGVEDELAWEHGINNRITANALVRLFRVIEESEGFSKRLSDTMIRILEEQRFNSGIPKGIPPEIRKLSKFAHKTGEISTVAHDAGLVYLPGRKPYALAILTQRIPGESNSNQAIQRLSKLVYDNFIKTKMA</sequence>
<evidence type="ECO:0000313" key="5">
    <source>
        <dbReference type="EMBL" id="GAA4843522.1"/>
    </source>
</evidence>
<reference evidence="6" key="1">
    <citation type="journal article" date="2019" name="Int. J. Syst. Evol. Microbiol.">
        <title>The Global Catalogue of Microorganisms (GCM) 10K type strain sequencing project: providing services to taxonomists for standard genome sequencing and annotation.</title>
        <authorList>
            <consortium name="The Broad Institute Genomics Platform"/>
            <consortium name="The Broad Institute Genome Sequencing Center for Infectious Disease"/>
            <person name="Wu L."/>
            <person name="Ma J."/>
        </authorList>
    </citation>
    <scope>NUCLEOTIDE SEQUENCE [LARGE SCALE GENOMIC DNA]</scope>
    <source>
        <strain evidence="6">JCM 18326</strain>
    </source>
</reference>
<dbReference type="EC" id="3.5.2.6" evidence="3"/>
<dbReference type="InterPro" id="IPR012338">
    <property type="entry name" value="Beta-lactam/transpept-like"/>
</dbReference>